<protein>
    <submittedName>
        <fullName evidence="2">SMI1/KNR4 family protein</fullName>
    </submittedName>
</protein>
<dbReference type="SMART" id="SM00860">
    <property type="entry name" value="SMI1_KNR4"/>
    <property type="match status" value="1"/>
</dbReference>
<dbReference type="Gene3D" id="3.40.1580.10">
    <property type="entry name" value="SMI1/KNR4-like"/>
    <property type="match status" value="1"/>
</dbReference>
<dbReference type="Proteomes" id="UP000280819">
    <property type="component" value="Unassembled WGS sequence"/>
</dbReference>
<dbReference type="AlphaFoldDB" id="A0A3P1TCB5"/>
<feature type="domain" description="Knr4/Smi1-like" evidence="1">
    <location>
        <begin position="35"/>
        <end position="199"/>
    </location>
</feature>
<evidence type="ECO:0000313" key="3">
    <source>
        <dbReference type="Proteomes" id="UP000280819"/>
    </source>
</evidence>
<sequence length="215" mass="24209">MTSDLLGCVQRQLATIRDRGLCADPVYRTRMSRPPVPVDEISHVEQEYGVRLPSGYRDFLTTCGLPGFGPGQGLLLPSDRHPLIPSDEGRDVIDLTAEFPFREAWDDDEVHQAVEEQAPDLDDRLERYFSTSWIRGSLPLLDLGCGDLLLLVLNGPERGTVWFDGRANWSGIFPLTLSRHSQNSAPEQPRLTFLEFYSAWLGEVINGVPRVEQFI</sequence>
<proteinExistence type="predicted"/>
<name>A0A3P1TCB5_9ACTN</name>
<dbReference type="RefSeq" id="WP_124841843.1">
    <property type="nucleotide sequence ID" value="NZ_RQZG01000001.1"/>
</dbReference>
<comment type="caution">
    <text evidence="2">The sequence shown here is derived from an EMBL/GenBank/DDBJ whole genome shotgun (WGS) entry which is preliminary data.</text>
</comment>
<dbReference type="InterPro" id="IPR018958">
    <property type="entry name" value="Knr4/Smi1-like_dom"/>
</dbReference>
<dbReference type="InterPro" id="IPR037883">
    <property type="entry name" value="Knr4/Smi1-like_sf"/>
</dbReference>
<dbReference type="EMBL" id="RQZG01000001">
    <property type="protein sequence ID" value="RRD07092.1"/>
    <property type="molecule type" value="Genomic_DNA"/>
</dbReference>
<dbReference type="OrthoDB" id="1190024at2"/>
<organism evidence="2 3">
    <name type="scientific">Arachnia propionica</name>
    <dbReference type="NCBI Taxonomy" id="1750"/>
    <lineage>
        <taxon>Bacteria</taxon>
        <taxon>Bacillati</taxon>
        <taxon>Actinomycetota</taxon>
        <taxon>Actinomycetes</taxon>
        <taxon>Propionibacteriales</taxon>
        <taxon>Propionibacteriaceae</taxon>
        <taxon>Arachnia</taxon>
    </lineage>
</organism>
<dbReference type="Pfam" id="PF09346">
    <property type="entry name" value="SMI1_KNR4"/>
    <property type="match status" value="1"/>
</dbReference>
<evidence type="ECO:0000313" key="2">
    <source>
        <dbReference type="EMBL" id="RRD07092.1"/>
    </source>
</evidence>
<accession>A0A3P1TCB5</accession>
<reference evidence="2 3" key="1">
    <citation type="submission" date="2018-11" db="EMBL/GenBank/DDBJ databases">
        <title>Genomes From Bacteria Associated with the Canine Oral Cavity: a Test Case for Automated Genome-Based Taxonomic Assignment.</title>
        <authorList>
            <person name="Coil D.A."/>
            <person name="Jospin G."/>
            <person name="Darling A.E."/>
            <person name="Wallis C."/>
            <person name="Davis I.J."/>
            <person name="Harris S."/>
            <person name="Eisen J.A."/>
            <person name="Holcombe L.J."/>
            <person name="O'Flynn C."/>
        </authorList>
    </citation>
    <scope>NUCLEOTIDE SEQUENCE [LARGE SCALE GENOMIC DNA]</scope>
    <source>
        <strain evidence="2 3">OH887_COT-365</strain>
    </source>
</reference>
<gene>
    <name evidence="2" type="ORF">EII34_00950</name>
</gene>
<evidence type="ECO:0000259" key="1">
    <source>
        <dbReference type="SMART" id="SM00860"/>
    </source>
</evidence>
<dbReference type="SUPFAM" id="SSF160631">
    <property type="entry name" value="SMI1/KNR4-like"/>
    <property type="match status" value="1"/>
</dbReference>